<dbReference type="Proteomes" id="UP001432322">
    <property type="component" value="Unassembled WGS sequence"/>
</dbReference>
<reference evidence="2" key="1">
    <citation type="submission" date="2023-10" db="EMBL/GenBank/DDBJ databases">
        <title>Genome assembly of Pristionchus species.</title>
        <authorList>
            <person name="Yoshida K."/>
            <person name="Sommer R.J."/>
        </authorList>
    </citation>
    <scope>NUCLEOTIDE SEQUENCE</scope>
    <source>
        <strain evidence="2">RS5133</strain>
    </source>
</reference>
<feature type="compositionally biased region" description="Acidic residues" evidence="1">
    <location>
        <begin position="371"/>
        <end position="381"/>
    </location>
</feature>
<evidence type="ECO:0008006" key="4">
    <source>
        <dbReference type="Google" id="ProtNLM"/>
    </source>
</evidence>
<feature type="compositionally biased region" description="Low complexity" evidence="1">
    <location>
        <begin position="436"/>
        <end position="448"/>
    </location>
</feature>
<accession>A0AAV5WLG2</accession>
<evidence type="ECO:0000313" key="2">
    <source>
        <dbReference type="EMBL" id="GMT31574.1"/>
    </source>
</evidence>
<feature type="compositionally biased region" description="Acidic residues" evidence="1">
    <location>
        <begin position="392"/>
        <end position="403"/>
    </location>
</feature>
<proteinExistence type="predicted"/>
<comment type="caution">
    <text evidence="2">The sequence shown here is derived from an EMBL/GenBank/DDBJ whole genome shotgun (WGS) entry which is preliminary data.</text>
</comment>
<name>A0AAV5WLG2_9BILA</name>
<sequence>MTHPMRNPWADYVRYREEKTKKIRIPTRPKMEMPQLAVWLRGLAAEMRDMGNEHQASCIHEEIGELHLLVKTPSSFDKNEARKEFLMAARLAARRIDVRREQCNLIPLTSASCEDLYNKAIHISMQLNDLKMAGLTAFEAATATADWRHNGETSVGFLERAIRLLEGEVNSQSTAYFHLILVYAERCKWQTCLHLLDNLWMILMKSRQGCLLVESALVECEIMTALIICMQSPSEVAGRHKCIYELYSRLHPVEVHMSLLEEGKNEEAEEYREQVQTRRKRNHAWNEIPEECCLEEELFWLVKDIVWMIYYGEVDNLEATLNDREVMETFPEHSKKLIPLVAARAAAEDSWMLPYDPSRALLQPQLVEDPATEENKLEEEEKGVLGEATGKEEEEEVGEEDASPDSSEREGERSWRMGRFLEDRGEGEAVEENSEEAPVVVEAAASAEQSTALRTRRKTMRERIEEKMSAETEGDKEIQRIRDEAMMREKEKREREEEEKKKEEDREGEEKR</sequence>
<evidence type="ECO:0000256" key="1">
    <source>
        <dbReference type="SAM" id="MobiDB-lite"/>
    </source>
</evidence>
<protein>
    <recommendedName>
        <fullName evidence="4">KIF-binding protein</fullName>
    </recommendedName>
</protein>
<feature type="region of interest" description="Disordered" evidence="1">
    <location>
        <begin position="371"/>
        <end position="512"/>
    </location>
</feature>
<gene>
    <name evidence="2" type="ORF">PFISCL1PPCAC_22871</name>
</gene>
<dbReference type="EMBL" id="BTSY01000006">
    <property type="protein sequence ID" value="GMT31574.1"/>
    <property type="molecule type" value="Genomic_DNA"/>
</dbReference>
<feature type="compositionally biased region" description="Basic and acidic residues" evidence="1">
    <location>
        <begin position="461"/>
        <end position="512"/>
    </location>
</feature>
<feature type="compositionally biased region" description="Basic and acidic residues" evidence="1">
    <location>
        <begin position="406"/>
        <end position="427"/>
    </location>
</feature>
<feature type="non-terminal residue" evidence="2">
    <location>
        <position position="512"/>
    </location>
</feature>
<organism evidence="2 3">
    <name type="scientific">Pristionchus fissidentatus</name>
    <dbReference type="NCBI Taxonomy" id="1538716"/>
    <lineage>
        <taxon>Eukaryota</taxon>
        <taxon>Metazoa</taxon>
        <taxon>Ecdysozoa</taxon>
        <taxon>Nematoda</taxon>
        <taxon>Chromadorea</taxon>
        <taxon>Rhabditida</taxon>
        <taxon>Rhabditina</taxon>
        <taxon>Diplogasteromorpha</taxon>
        <taxon>Diplogasteroidea</taxon>
        <taxon>Neodiplogasteridae</taxon>
        <taxon>Pristionchus</taxon>
    </lineage>
</organism>
<keyword evidence="3" id="KW-1185">Reference proteome</keyword>
<evidence type="ECO:0000313" key="3">
    <source>
        <dbReference type="Proteomes" id="UP001432322"/>
    </source>
</evidence>
<dbReference type="AlphaFoldDB" id="A0AAV5WLG2"/>